<comment type="caution">
    <text evidence="3">The sequence shown here is derived from an EMBL/GenBank/DDBJ whole genome shotgun (WGS) entry which is preliminary data.</text>
</comment>
<feature type="signal peptide" evidence="2">
    <location>
        <begin position="1"/>
        <end position="23"/>
    </location>
</feature>
<protein>
    <submittedName>
        <fullName evidence="3">DUF1190 domain-containing protein</fullName>
    </submittedName>
</protein>
<reference evidence="3 4" key="1">
    <citation type="submission" date="2019-11" db="EMBL/GenBank/DDBJ databases">
        <authorList>
            <person name="Dong K."/>
        </authorList>
    </citation>
    <scope>NUCLEOTIDE SEQUENCE [LARGE SCALE GENOMIC DNA]</scope>
    <source>
        <strain evidence="3 4">DK608</strain>
    </source>
</reference>
<dbReference type="EMBL" id="WMII01000003">
    <property type="protein sequence ID" value="MTH63519.1"/>
    <property type="molecule type" value="Genomic_DNA"/>
</dbReference>
<dbReference type="RefSeq" id="WP_155043436.1">
    <property type="nucleotide sequence ID" value="NZ_WMIH01000002.1"/>
</dbReference>
<dbReference type="PROSITE" id="PS51257">
    <property type="entry name" value="PROKAR_LIPOPROTEIN"/>
    <property type="match status" value="1"/>
</dbReference>
<accession>A0A6L6IUK4</accession>
<feature type="compositionally biased region" description="Polar residues" evidence="1">
    <location>
        <begin position="174"/>
        <end position="190"/>
    </location>
</feature>
<sequence length="205" mass="21373">MKPRKRSRHVALVLAGTATLALAGCRDEQVDAQSFPDLESCVAAARENSLWFTEEDCRTNFAAAQADYAETAPRYESKELCEQEHGVGNCGGDQAQQSGGGMGSMFMPLLMGYMMGSMLSGGRGVNSQPLVRTADGRYSTPAGNQSFATNRGAGQVSPNAFQRAPSTVGKPPMTASQVNQRGGFGASNTARAVGSGSSGTRSYGG</sequence>
<feature type="chain" id="PRO_5026872856" evidence="2">
    <location>
        <begin position="24"/>
        <end position="205"/>
    </location>
</feature>
<keyword evidence="2" id="KW-0732">Signal</keyword>
<organism evidence="3 4">
    <name type="scientific">Paracoccus shanxieyensis</name>
    <dbReference type="NCBI Taxonomy" id="2675752"/>
    <lineage>
        <taxon>Bacteria</taxon>
        <taxon>Pseudomonadati</taxon>
        <taxon>Pseudomonadota</taxon>
        <taxon>Alphaproteobacteria</taxon>
        <taxon>Rhodobacterales</taxon>
        <taxon>Paracoccaceae</taxon>
        <taxon>Paracoccus</taxon>
    </lineage>
</organism>
<dbReference type="InterPro" id="IPR009576">
    <property type="entry name" value="Biofilm_formation_YgiB"/>
</dbReference>
<name>A0A6L6IUK4_9RHOB</name>
<evidence type="ECO:0000313" key="4">
    <source>
        <dbReference type="Proteomes" id="UP000478740"/>
    </source>
</evidence>
<dbReference type="Proteomes" id="UP000478740">
    <property type="component" value="Unassembled WGS sequence"/>
</dbReference>
<evidence type="ECO:0000313" key="3">
    <source>
        <dbReference type="EMBL" id="MTH63519.1"/>
    </source>
</evidence>
<feature type="compositionally biased region" description="Low complexity" evidence="1">
    <location>
        <begin position="194"/>
        <end position="205"/>
    </location>
</feature>
<keyword evidence="4" id="KW-1185">Reference proteome</keyword>
<proteinExistence type="predicted"/>
<dbReference type="Pfam" id="PF06693">
    <property type="entry name" value="DUF1190"/>
    <property type="match status" value="1"/>
</dbReference>
<gene>
    <name evidence="3" type="ORF">GL284_04450</name>
</gene>
<dbReference type="AlphaFoldDB" id="A0A6L6IUK4"/>
<feature type="region of interest" description="Disordered" evidence="1">
    <location>
        <begin position="128"/>
        <end position="205"/>
    </location>
</feature>
<evidence type="ECO:0000256" key="1">
    <source>
        <dbReference type="SAM" id="MobiDB-lite"/>
    </source>
</evidence>
<evidence type="ECO:0000256" key="2">
    <source>
        <dbReference type="SAM" id="SignalP"/>
    </source>
</evidence>